<dbReference type="RefSeq" id="WP_143948307.1">
    <property type="nucleotide sequence ID" value="NZ_BAABMB010000002.1"/>
</dbReference>
<dbReference type="InterPro" id="IPR003789">
    <property type="entry name" value="Asn/Gln_tRNA_amidoTrase-B-like"/>
</dbReference>
<sequence>MSETSLKTRLSDAMKDAMRARDSARLGTLRFLLAAVKQKEVDERRDLSDADVVAILEKQVKQRRESIAAYEQAGRTETAAQETAEIAVIQEFLPKAADASEVQAVLEAAVAELAAQGVTGAPAMGKAMAIVKAKLAGRADMSQVSKLLSARLKG</sequence>
<dbReference type="EMBL" id="VLTJ01000022">
    <property type="protein sequence ID" value="TSH94995.1"/>
    <property type="molecule type" value="Genomic_DNA"/>
</dbReference>
<dbReference type="Gene3D" id="1.10.10.410">
    <property type="match status" value="1"/>
</dbReference>
<dbReference type="InterPro" id="IPR019004">
    <property type="entry name" value="YqeY/Aim41"/>
</dbReference>
<dbReference type="OrthoDB" id="9788127at2"/>
<dbReference type="PANTHER" id="PTHR28055">
    <property type="entry name" value="ALTERED INHERITANCE OF MITOCHONDRIA PROTEIN 41, MITOCHONDRIAL"/>
    <property type="match status" value="1"/>
</dbReference>
<evidence type="ECO:0000313" key="1">
    <source>
        <dbReference type="EMBL" id="TSH94995.1"/>
    </source>
</evidence>
<dbReference type="AlphaFoldDB" id="A0A556ARG5"/>
<organism evidence="1 2">
    <name type="scientific">Verticiella sediminum</name>
    <dbReference type="NCBI Taxonomy" id="1247510"/>
    <lineage>
        <taxon>Bacteria</taxon>
        <taxon>Pseudomonadati</taxon>
        <taxon>Pseudomonadota</taxon>
        <taxon>Betaproteobacteria</taxon>
        <taxon>Burkholderiales</taxon>
        <taxon>Alcaligenaceae</taxon>
        <taxon>Verticiella</taxon>
    </lineage>
</organism>
<name>A0A556ARG5_9BURK</name>
<dbReference type="Proteomes" id="UP000318405">
    <property type="component" value="Unassembled WGS sequence"/>
</dbReference>
<dbReference type="InterPro" id="IPR023168">
    <property type="entry name" value="GatB_Yqey_C_2"/>
</dbReference>
<dbReference type="GO" id="GO:0016884">
    <property type="term" value="F:carbon-nitrogen ligase activity, with glutamine as amido-N-donor"/>
    <property type="evidence" value="ECO:0007669"/>
    <property type="project" value="InterPro"/>
</dbReference>
<protein>
    <submittedName>
        <fullName evidence="1">GatB/YqeY domain-containing protein</fullName>
    </submittedName>
</protein>
<evidence type="ECO:0000313" key="2">
    <source>
        <dbReference type="Proteomes" id="UP000318405"/>
    </source>
</evidence>
<gene>
    <name evidence="1" type="ORF">FOZ76_10985</name>
</gene>
<dbReference type="PANTHER" id="PTHR28055:SF1">
    <property type="entry name" value="ALTERED INHERITANCE OF MITOCHONDRIA PROTEIN 41, MITOCHONDRIAL"/>
    <property type="match status" value="1"/>
</dbReference>
<reference evidence="1 2" key="1">
    <citation type="submission" date="2019-07" db="EMBL/GenBank/DDBJ databases">
        <title>Qingshengfaniella alkalisoli gen. nov., sp. nov., isolated from saline soil.</title>
        <authorList>
            <person name="Xu L."/>
            <person name="Huang X.-X."/>
            <person name="Sun J.-Q."/>
        </authorList>
    </citation>
    <scope>NUCLEOTIDE SEQUENCE [LARGE SCALE GENOMIC DNA]</scope>
    <source>
        <strain evidence="1 2">DSM 27279</strain>
    </source>
</reference>
<accession>A0A556ARG5</accession>
<proteinExistence type="predicted"/>
<dbReference type="Gene3D" id="1.10.1510.10">
    <property type="entry name" value="Uncharacterised protein YqeY/AIM41 PF09424, N-terminal domain"/>
    <property type="match status" value="1"/>
</dbReference>
<dbReference type="Pfam" id="PF09424">
    <property type="entry name" value="YqeY"/>
    <property type="match status" value="1"/>
</dbReference>
<keyword evidence="2" id="KW-1185">Reference proteome</keyword>
<dbReference type="SUPFAM" id="SSF89095">
    <property type="entry name" value="GatB/YqeY motif"/>
    <property type="match status" value="1"/>
</dbReference>
<dbReference type="InterPro" id="IPR042184">
    <property type="entry name" value="YqeY/Aim41_N"/>
</dbReference>
<comment type="caution">
    <text evidence="1">The sequence shown here is derived from an EMBL/GenBank/DDBJ whole genome shotgun (WGS) entry which is preliminary data.</text>
</comment>